<accession>A0ABM8NZH6</accession>
<protein>
    <submittedName>
        <fullName evidence="2">Uncharacterized protein</fullName>
    </submittedName>
</protein>
<gene>
    <name evidence="2" type="ORF">LMG27952_05046</name>
</gene>
<feature type="chain" id="PRO_5045350794" evidence="1">
    <location>
        <begin position="22"/>
        <end position="70"/>
    </location>
</feature>
<keyword evidence="3" id="KW-1185">Reference proteome</keyword>
<proteinExistence type="predicted"/>
<organism evidence="2 3">
    <name type="scientific">Paraburkholderia hiiakae</name>
    <dbReference type="NCBI Taxonomy" id="1081782"/>
    <lineage>
        <taxon>Bacteria</taxon>
        <taxon>Pseudomonadati</taxon>
        <taxon>Pseudomonadota</taxon>
        <taxon>Betaproteobacteria</taxon>
        <taxon>Burkholderiales</taxon>
        <taxon>Burkholderiaceae</taxon>
        <taxon>Paraburkholderia</taxon>
    </lineage>
</organism>
<evidence type="ECO:0000313" key="3">
    <source>
        <dbReference type="Proteomes" id="UP000656319"/>
    </source>
</evidence>
<feature type="signal peptide" evidence="1">
    <location>
        <begin position="1"/>
        <end position="21"/>
    </location>
</feature>
<evidence type="ECO:0000256" key="1">
    <source>
        <dbReference type="SAM" id="SignalP"/>
    </source>
</evidence>
<comment type="caution">
    <text evidence="2">The sequence shown here is derived from an EMBL/GenBank/DDBJ whole genome shotgun (WGS) entry which is preliminary data.</text>
</comment>
<name>A0ABM8NZH6_9BURK</name>
<sequence>MKSLKIVVVACSMFAAATAWSQSQLSAGNASQQITQTNNSQASAYTDATNQEKKQECVGPPSFCTLFFGS</sequence>
<dbReference type="Proteomes" id="UP000656319">
    <property type="component" value="Unassembled WGS sequence"/>
</dbReference>
<dbReference type="EMBL" id="CAJHCQ010000014">
    <property type="protein sequence ID" value="CAD6550668.1"/>
    <property type="molecule type" value="Genomic_DNA"/>
</dbReference>
<reference evidence="2 3" key="1">
    <citation type="submission" date="2020-10" db="EMBL/GenBank/DDBJ databases">
        <authorList>
            <person name="Peeters C."/>
        </authorList>
    </citation>
    <scope>NUCLEOTIDE SEQUENCE [LARGE SCALE GENOMIC DNA]</scope>
    <source>
        <strain evidence="2 3">LMG 27952</strain>
    </source>
</reference>
<keyword evidence="1" id="KW-0732">Signal</keyword>
<evidence type="ECO:0000313" key="2">
    <source>
        <dbReference type="EMBL" id="CAD6550668.1"/>
    </source>
</evidence>